<name>A0ABY5NP42_9FLAO</name>
<dbReference type="EMBL" id="CP102382">
    <property type="protein sequence ID" value="UUV20269.1"/>
    <property type="molecule type" value="Genomic_DNA"/>
</dbReference>
<reference evidence="1 2" key="1">
    <citation type="submission" date="2022-08" db="EMBL/GenBank/DDBJ databases">
        <title>Myroides zhujiangensis sp. nov., a novel bacterium isolated from sediment in the Pearl River Estuary.</title>
        <authorList>
            <person name="Cui L."/>
        </authorList>
    </citation>
    <scope>NUCLEOTIDE SEQUENCE [LARGE SCALE GENOMIC DNA]</scope>
    <source>
        <strain evidence="1 2">SCSIO 72103</strain>
    </source>
</reference>
<protein>
    <submittedName>
        <fullName evidence="1">Uncharacterized protein</fullName>
    </submittedName>
</protein>
<organism evidence="1 2">
    <name type="scientific">Paenimyroides aestuarii</name>
    <dbReference type="NCBI Taxonomy" id="2968490"/>
    <lineage>
        <taxon>Bacteria</taxon>
        <taxon>Pseudomonadati</taxon>
        <taxon>Bacteroidota</taxon>
        <taxon>Flavobacteriia</taxon>
        <taxon>Flavobacteriales</taxon>
        <taxon>Flavobacteriaceae</taxon>
        <taxon>Paenimyroides</taxon>
    </lineage>
</organism>
<keyword evidence="2" id="KW-1185">Reference proteome</keyword>
<dbReference type="Proteomes" id="UP001317001">
    <property type="component" value="Chromosome"/>
</dbReference>
<evidence type="ECO:0000313" key="2">
    <source>
        <dbReference type="Proteomes" id="UP001317001"/>
    </source>
</evidence>
<proteinExistence type="predicted"/>
<sequence length="74" mass="8122">MHGSVNYPVHFSTTEALPGPPATPTTVSDYYKTTFLVKYNTNGQFIWKRALQGDVSDVTDDSSISDITSVPLKL</sequence>
<dbReference type="RefSeq" id="WP_257498175.1">
    <property type="nucleotide sequence ID" value="NZ_CP102382.1"/>
</dbReference>
<accession>A0ABY5NP42</accession>
<evidence type="ECO:0000313" key="1">
    <source>
        <dbReference type="EMBL" id="UUV20269.1"/>
    </source>
</evidence>
<gene>
    <name evidence="1" type="ORF">NPX36_07785</name>
</gene>